<accession>A0A518BQI5</accession>
<evidence type="ECO:0000313" key="4">
    <source>
        <dbReference type="Proteomes" id="UP000316921"/>
    </source>
</evidence>
<dbReference type="InterPro" id="IPR013021">
    <property type="entry name" value="Myo-inos-1-P_Synthase_GAPDH"/>
</dbReference>
<evidence type="ECO:0000259" key="2">
    <source>
        <dbReference type="Pfam" id="PF01658"/>
    </source>
</evidence>
<dbReference type="EMBL" id="CP036287">
    <property type="protein sequence ID" value="QDU69238.1"/>
    <property type="molecule type" value="Genomic_DNA"/>
</dbReference>
<dbReference type="EC" id="5.5.1.4" evidence="3"/>
<keyword evidence="4" id="KW-1185">Reference proteome</keyword>
<dbReference type="Gene3D" id="3.30.360.10">
    <property type="entry name" value="Dihydrodipicolinate Reductase, domain 2"/>
    <property type="match status" value="1"/>
</dbReference>
<dbReference type="SUPFAM" id="SSF51735">
    <property type="entry name" value="NAD(P)-binding Rossmann-fold domains"/>
    <property type="match status" value="1"/>
</dbReference>
<sequence length="416" mass="44478">MTAADSESESSHTGLPPGRRVGLWLIGGRGAISTCLVYGLRGLVDGLLEPTGLATSTAPFEGLDLAEFGNLVLGGCEVRRGTLDRAARELVRQRILDPSLVAATATEAAAYDARLAPGLLDGPDVGMADLDPESARLGGAAPREQIAAIVSQLEAFRAQQQLDRVVVVNLASTEAWRDPDPAWADLPALQRALDAGEAQPASMVYAIAAFEAGCPYVNFTPSIGASTPALRQLALEHGQPHCGNDGKTGETLVKTALAPMFAHRALKVLAWQGYNMLGNRDGEVLSDPLHRRAKIANKDEVLRQLIGHPELHTHVGIDYVPSLSDWKTAWDLVHFEGFLGTRMTLQFTWAGCDSALAAPLVLDLVRLADLAASRGESGVMEHTAGYFKSPLGGGSHDFHLQYHRLLTYAAECRVRS</sequence>
<evidence type="ECO:0000313" key="3">
    <source>
        <dbReference type="EMBL" id="QDU69238.1"/>
    </source>
</evidence>
<dbReference type="GO" id="GO:0008654">
    <property type="term" value="P:phospholipid biosynthetic process"/>
    <property type="evidence" value="ECO:0007669"/>
    <property type="project" value="InterPro"/>
</dbReference>
<dbReference type="InterPro" id="IPR036291">
    <property type="entry name" value="NAD(P)-bd_dom_sf"/>
</dbReference>
<gene>
    <name evidence="3" type="primary">ino1</name>
    <name evidence="3" type="ORF">Pla133_43550</name>
</gene>
<dbReference type="Pfam" id="PF01658">
    <property type="entry name" value="Inos-1-P_synth"/>
    <property type="match status" value="1"/>
</dbReference>
<dbReference type="GO" id="GO:0004512">
    <property type="term" value="F:inositol-3-phosphate synthase activity"/>
    <property type="evidence" value="ECO:0007669"/>
    <property type="project" value="UniProtKB-EC"/>
</dbReference>
<dbReference type="Gene3D" id="3.40.50.720">
    <property type="entry name" value="NAD(P)-binding Rossmann-like Domain"/>
    <property type="match status" value="1"/>
</dbReference>
<dbReference type="AlphaFoldDB" id="A0A518BQI5"/>
<keyword evidence="3" id="KW-0413">Isomerase</keyword>
<dbReference type="GO" id="GO:0006021">
    <property type="term" value="P:inositol biosynthetic process"/>
    <property type="evidence" value="ECO:0007669"/>
    <property type="project" value="InterPro"/>
</dbReference>
<dbReference type="InterPro" id="IPR002587">
    <property type="entry name" value="Myo-inos-1-P_Synthase"/>
</dbReference>
<dbReference type="PANTHER" id="PTHR11510">
    <property type="entry name" value="MYO-INOSITOL-1 PHOSPHATE SYNTHASE"/>
    <property type="match status" value="1"/>
</dbReference>
<reference evidence="3 4" key="1">
    <citation type="submission" date="2019-02" db="EMBL/GenBank/DDBJ databases">
        <title>Deep-cultivation of Planctomycetes and their phenomic and genomic characterization uncovers novel biology.</title>
        <authorList>
            <person name="Wiegand S."/>
            <person name="Jogler M."/>
            <person name="Boedeker C."/>
            <person name="Pinto D."/>
            <person name="Vollmers J."/>
            <person name="Rivas-Marin E."/>
            <person name="Kohn T."/>
            <person name="Peeters S.H."/>
            <person name="Heuer A."/>
            <person name="Rast P."/>
            <person name="Oberbeckmann S."/>
            <person name="Bunk B."/>
            <person name="Jeske O."/>
            <person name="Meyerdierks A."/>
            <person name="Storesund J.E."/>
            <person name="Kallscheuer N."/>
            <person name="Luecker S."/>
            <person name="Lage O.M."/>
            <person name="Pohl T."/>
            <person name="Merkel B.J."/>
            <person name="Hornburger P."/>
            <person name="Mueller R.-W."/>
            <person name="Bruemmer F."/>
            <person name="Labrenz M."/>
            <person name="Spormann A.M."/>
            <person name="Op den Camp H."/>
            <person name="Overmann J."/>
            <person name="Amann R."/>
            <person name="Jetten M.S.M."/>
            <person name="Mascher T."/>
            <person name="Medema M.H."/>
            <person name="Devos D.P."/>
            <person name="Kaster A.-K."/>
            <person name="Ovreas L."/>
            <person name="Rohde M."/>
            <person name="Galperin M.Y."/>
            <person name="Jogler C."/>
        </authorList>
    </citation>
    <scope>NUCLEOTIDE SEQUENCE [LARGE SCALE GENOMIC DNA]</scope>
    <source>
        <strain evidence="3 4">Pla133</strain>
    </source>
</reference>
<dbReference type="Proteomes" id="UP000316921">
    <property type="component" value="Chromosome"/>
</dbReference>
<dbReference type="PIRSF" id="PIRSF015578">
    <property type="entry name" value="Myoinos-ppht_syn"/>
    <property type="match status" value="1"/>
</dbReference>
<dbReference type="RefSeq" id="WP_145068956.1">
    <property type="nucleotide sequence ID" value="NZ_CP036287.1"/>
</dbReference>
<evidence type="ECO:0000256" key="1">
    <source>
        <dbReference type="ARBA" id="ARBA00010813"/>
    </source>
</evidence>
<feature type="domain" description="Myo-inositol-1-phosphate synthase GAPDH-like" evidence="2">
    <location>
        <begin position="249"/>
        <end position="354"/>
    </location>
</feature>
<name>A0A518BQI5_9BACT</name>
<comment type="similarity">
    <text evidence="1">Belongs to the myo-inositol 1-phosphate synthase family.</text>
</comment>
<dbReference type="Pfam" id="PF07994">
    <property type="entry name" value="NAD_binding_5"/>
    <property type="match status" value="1"/>
</dbReference>
<dbReference type="SUPFAM" id="SSF55347">
    <property type="entry name" value="Glyceraldehyde-3-phosphate dehydrogenase-like, C-terminal domain"/>
    <property type="match status" value="1"/>
</dbReference>
<dbReference type="KEGG" id="pbap:Pla133_43550"/>
<proteinExistence type="inferred from homology"/>
<organism evidence="3 4">
    <name type="scientific">Engelhardtia mirabilis</name>
    <dbReference type="NCBI Taxonomy" id="2528011"/>
    <lineage>
        <taxon>Bacteria</taxon>
        <taxon>Pseudomonadati</taxon>
        <taxon>Planctomycetota</taxon>
        <taxon>Planctomycetia</taxon>
        <taxon>Planctomycetia incertae sedis</taxon>
        <taxon>Engelhardtia</taxon>
    </lineage>
</organism>
<protein>
    <submittedName>
        <fullName evidence="3">Inositol-3-phosphate synthase</fullName>
        <ecNumber evidence="3">5.5.1.4</ecNumber>
    </submittedName>
</protein>